<evidence type="ECO:0000313" key="5">
    <source>
        <dbReference type="Proteomes" id="UP001497457"/>
    </source>
</evidence>
<protein>
    <recommendedName>
        <fullName evidence="3">CCHC-type domain-containing protein</fullName>
    </recommendedName>
</protein>
<gene>
    <name evidence="4" type="ORF">URODEC1_LOCUS75847</name>
</gene>
<proteinExistence type="predicted"/>
<dbReference type="AlphaFoldDB" id="A0ABC9CIF2"/>
<evidence type="ECO:0000256" key="1">
    <source>
        <dbReference type="PROSITE-ProRule" id="PRU00047"/>
    </source>
</evidence>
<organism evidence="4 5">
    <name type="scientific">Urochloa decumbens</name>
    <dbReference type="NCBI Taxonomy" id="240449"/>
    <lineage>
        <taxon>Eukaryota</taxon>
        <taxon>Viridiplantae</taxon>
        <taxon>Streptophyta</taxon>
        <taxon>Embryophyta</taxon>
        <taxon>Tracheophyta</taxon>
        <taxon>Spermatophyta</taxon>
        <taxon>Magnoliopsida</taxon>
        <taxon>Liliopsida</taxon>
        <taxon>Poales</taxon>
        <taxon>Poaceae</taxon>
        <taxon>PACMAD clade</taxon>
        <taxon>Panicoideae</taxon>
        <taxon>Panicodae</taxon>
        <taxon>Paniceae</taxon>
        <taxon>Melinidinae</taxon>
        <taxon>Urochloa</taxon>
    </lineage>
</organism>
<dbReference type="SUPFAM" id="SSF57756">
    <property type="entry name" value="Retrovirus zinc finger-like domains"/>
    <property type="match status" value="1"/>
</dbReference>
<sequence length="534" mass="59165">MPPSPLLRDPPAGAQVADCSMRVGLKDRSYHHPSAHHVEQPSSPNKSKSVHSLEFKRWARGRCYRCLAHDHQVSSCKDFFRCIRCRRSGHRERHCPLRSPHPAPQVRSSVAQPHRPHQTRSWAEIVATSPHSGTYPQLSYSCTRATCGCQCSNLQSVLSPLMDSLRSELQQMFQTQLEEVVRPLKEEASTIKLWLARVANYLERTEMQMPSEEPSISDMAGLFGPCSPVRCSPTPSILASLAAACISSDPLVCEDVCEGIVDSVTDVVITSEEIHVMSTSDHTRTLAAHMHLDSPMEQVTLQATPVEDIVVVEDASDDEECSLDANSTSKDPIVVITVADGSTHVETIIHEPELLDDPLMDFTVMKVSDLTPDEDIVVVEDASDDEEYSLDANSTSKDPIVVIAIADGSTHVQTMIEEPKSLDDPLMDFTVMKVNDLTCPPVHPSPPMSLPTIETTRRRKSYDKSLLRRSARLAQRKLKDLGILGDDGKIDEDAIQEYADCLNELVPPDLLESLMRLKGRAFWDLVAGISLPLR</sequence>
<keyword evidence="1" id="KW-0863">Zinc-finger</keyword>
<feature type="domain" description="CCHC-type" evidence="3">
    <location>
        <begin position="81"/>
        <end position="96"/>
    </location>
</feature>
<evidence type="ECO:0000256" key="2">
    <source>
        <dbReference type="SAM" id="MobiDB-lite"/>
    </source>
</evidence>
<dbReference type="InterPro" id="IPR001878">
    <property type="entry name" value="Znf_CCHC"/>
</dbReference>
<dbReference type="SMART" id="SM00343">
    <property type="entry name" value="ZnF_C2HC"/>
    <property type="match status" value="2"/>
</dbReference>
<reference evidence="4" key="1">
    <citation type="submission" date="2024-10" db="EMBL/GenBank/DDBJ databases">
        <authorList>
            <person name="Ryan C."/>
        </authorList>
    </citation>
    <scope>NUCLEOTIDE SEQUENCE [LARGE SCALE GENOMIC DNA]</scope>
</reference>
<dbReference type="InterPro" id="IPR036875">
    <property type="entry name" value="Znf_CCHC_sf"/>
</dbReference>
<feature type="region of interest" description="Disordered" evidence="2">
    <location>
        <begin position="93"/>
        <end position="117"/>
    </location>
</feature>
<accession>A0ABC9CIF2</accession>
<dbReference type="PROSITE" id="PS50158">
    <property type="entry name" value="ZF_CCHC"/>
    <property type="match status" value="1"/>
</dbReference>
<keyword evidence="1" id="KW-0479">Metal-binding</keyword>
<dbReference type="EMBL" id="OZ075113">
    <property type="protein sequence ID" value="CAL5021220.1"/>
    <property type="molecule type" value="Genomic_DNA"/>
</dbReference>
<dbReference type="Proteomes" id="UP001497457">
    <property type="component" value="Chromosome 3rd"/>
</dbReference>
<keyword evidence="1" id="KW-0862">Zinc</keyword>
<evidence type="ECO:0000313" key="4">
    <source>
        <dbReference type="EMBL" id="CAL5021220.1"/>
    </source>
</evidence>
<dbReference type="GO" id="GO:0008270">
    <property type="term" value="F:zinc ion binding"/>
    <property type="evidence" value="ECO:0007669"/>
    <property type="project" value="UniProtKB-KW"/>
</dbReference>
<evidence type="ECO:0000259" key="3">
    <source>
        <dbReference type="PROSITE" id="PS50158"/>
    </source>
</evidence>
<name>A0ABC9CIF2_9POAL</name>
<keyword evidence="5" id="KW-1185">Reference proteome</keyword>